<feature type="non-terminal residue" evidence="9">
    <location>
        <position position="1"/>
    </location>
</feature>
<evidence type="ECO:0000313" key="9">
    <source>
        <dbReference type="EMBL" id="CAH1168949.1"/>
    </source>
</evidence>
<keyword evidence="7" id="KW-0812">Transmembrane</keyword>
<evidence type="ECO:0000256" key="7">
    <source>
        <dbReference type="SAM" id="Phobius"/>
    </source>
</evidence>
<dbReference type="PANTHER" id="PTHR21411">
    <property type="entry name" value="APONTIC"/>
    <property type="match status" value="1"/>
</dbReference>
<keyword evidence="6" id="KW-0175">Coiled coil</keyword>
<accession>A0A9P0DU93</accession>
<keyword evidence="7" id="KW-1133">Transmembrane helix</keyword>
<dbReference type="AlphaFoldDB" id="A0A9P0DU93"/>
<evidence type="ECO:0000256" key="1">
    <source>
        <dbReference type="ARBA" id="ARBA00011764"/>
    </source>
</evidence>
<dbReference type="Proteomes" id="UP001153712">
    <property type="component" value="Chromosome 2"/>
</dbReference>
<evidence type="ECO:0000256" key="3">
    <source>
        <dbReference type="ARBA" id="ARBA00023015"/>
    </source>
</evidence>
<evidence type="ECO:0000256" key="4">
    <source>
        <dbReference type="ARBA" id="ARBA00023163"/>
    </source>
</evidence>
<keyword evidence="3" id="KW-0805">Transcription regulation</keyword>
<reference evidence="9" key="1">
    <citation type="submission" date="2022-01" db="EMBL/GenBank/DDBJ databases">
        <authorList>
            <person name="King R."/>
        </authorList>
    </citation>
    <scope>NUCLEOTIDE SEQUENCE</scope>
</reference>
<dbReference type="EMBL" id="OU900095">
    <property type="protein sequence ID" value="CAH1168949.1"/>
    <property type="molecule type" value="Genomic_DNA"/>
</dbReference>
<feature type="domain" description="Myb/SANT-like DNA-binding" evidence="8">
    <location>
        <begin position="39"/>
        <end position="112"/>
    </location>
</feature>
<dbReference type="PANTHER" id="PTHR21411:SF0">
    <property type="entry name" value="REGULATORY PROTEIN ZESTE"/>
    <property type="match status" value="1"/>
</dbReference>
<keyword evidence="10" id="KW-1185">Reference proteome</keyword>
<evidence type="ECO:0000259" key="8">
    <source>
        <dbReference type="Pfam" id="PF13873"/>
    </source>
</evidence>
<keyword evidence="4" id="KW-0804">Transcription</keyword>
<dbReference type="OrthoDB" id="3066195at2759"/>
<comment type="subunit">
    <text evidence="1">Self-associates forming complexes of several hundred monomers.</text>
</comment>
<keyword evidence="7" id="KW-0472">Membrane</keyword>
<name>A0A9P0DU93_PHYSR</name>
<evidence type="ECO:0000256" key="5">
    <source>
        <dbReference type="ARBA" id="ARBA00025466"/>
    </source>
</evidence>
<feature type="transmembrane region" description="Helical" evidence="7">
    <location>
        <begin position="12"/>
        <end position="31"/>
    </location>
</feature>
<protein>
    <recommendedName>
        <fullName evidence="2">Regulatory protein zeste</fullName>
    </recommendedName>
</protein>
<proteinExistence type="predicted"/>
<evidence type="ECO:0000256" key="6">
    <source>
        <dbReference type="SAM" id="Coils"/>
    </source>
</evidence>
<dbReference type="Pfam" id="PF13873">
    <property type="entry name" value="Myb_DNA-bind_5"/>
    <property type="match status" value="1"/>
</dbReference>
<organism evidence="9 10">
    <name type="scientific">Phyllotreta striolata</name>
    <name type="common">Striped flea beetle</name>
    <name type="synonym">Crioceris striolata</name>
    <dbReference type="NCBI Taxonomy" id="444603"/>
    <lineage>
        <taxon>Eukaryota</taxon>
        <taxon>Metazoa</taxon>
        <taxon>Ecdysozoa</taxon>
        <taxon>Arthropoda</taxon>
        <taxon>Hexapoda</taxon>
        <taxon>Insecta</taxon>
        <taxon>Pterygota</taxon>
        <taxon>Neoptera</taxon>
        <taxon>Endopterygota</taxon>
        <taxon>Coleoptera</taxon>
        <taxon>Polyphaga</taxon>
        <taxon>Cucujiformia</taxon>
        <taxon>Chrysomeloidea</taxon>
        <taxon>Chrysomelidae</taxon>
        <taxon>Galerucinae</taxon>
        <taxon>Alticini</taxon>
        <taxon>Phyllotreta</taxon>
    </lineage>
</organism>
<gene>
    <name evidence="9" type="ORF">PHYEVI_LOCUS5521</name>
</gene>
<sequence length="270" mass="31916">TFSRKFSSLFYRFSFLFLASFCIIFSFFVIVKMEKRHKTKNFTTKERNVLLALIKSKKPLITSKISSAVMIKRKAEAWEDVKNNFNRMAETARSVKQLKTLYENMKRKVRKEQNKRIREKIIKMEADISDDEVKTEIFDVEIESTMEKSEGYATEGIKQECDEITGTNQEILANLVDEMTPDTNLCDSSSQYHNVNSSRPEPEPVLELEPTSVPNRTRRKNNYHVTSEEIKRRYFFQKLKNAQFEARAQRLIFHLDLKIKKKQLEMLNRD</sequence>
<evidence type="ECO:0000313" key="10">
    <source>
        <dbReference type="Proteomes" id="UP001153712"/>
    </source>
</evidence>
<evidence type="ECO:0000256" key="2">
    <source>
        <dbReference type="ARBA" id="ARBA00016807"/>
    </source>
</evidence>
<feature type="coiled-coil region" evidence="6">
    <location>
        <begin position="88"/>
        <end position="115"/>
    </location>
</feature>
<comment type="function">
    <text evidence="5">Involved in transvection phenomena (= synapsis-dependent gene expression), where the synaptic pairing of chromosomes carrying genes with which zeste interacts influences the expression of these genes. Zeste binds to DNA and stimulates transcription from a nearby promoter.</text>
</comment>
<dbReference type="InterPro" id="IPR028002">
    <property type="entry name" value="Myb_DNA-bind_5"/>
</dbReference>